<dbReference type="PANTHER" id="PTHR48079">
    <property type="entry name" value="PROTEIN YEEZ"/>
    <property type="match status" value="1"/>
</dbReference>
<dbReference type="GO" id="GO:0004029">
    <property type="term" value="F:aldehyde dehydrogenase (NAD+) activity"/>
    <property type="evidence" value="ECO:0007669"/>
    <property type="project" value="TreeGrafter"/>
</dbReference>
<dbReference type="OrthoDB" id="7941246at2"/>
<dbReference type="Gene3D" id="3.40.50.720">
    <property type="entry name" value="NAD(P)-binding Rossmann-like Domain"/>
    <property type="match status" value="1"/>
</dbReference>
<dbReference type="InterPro" id="IPR036291">
    <property type="entry name" value="NAD(P)-bd_dom_sf"/>
</dbReference>
<dbReference type="AlphaFoldDB" id="A0A1R4G8R4"/>
<dbReference type="Proteomes" id="UP000195787">
    <property type="component" value="Unassembled WGS sequence"/>
</dbReference>
<dbReference type="EMBL" id="FUHU01000041">
    <property type="protein sequence ID" value="SJM64581.1"/>
    <property type="molecule type" value="Genomic_DNA"/>
</dbReference>
<organism evidence="2 3">
    <name type="scientific">Agrococcus casei LMG 22410</name>
    <dbReference type="NCBI Taxonomy" id="1255656"/>
    <lineage>
        <taxon>Bacteria</taxon>
        <taxon>Bacillati</taxon>
        <taxon>Actinomycetota</taxon>
        <taxon>Actinomycetes</taxon>
        <taxon>Micrococcales</taxon>
        <taxon>Microbacteriaceae</taxon>
        <taxon>Agrococcus</taxon>
    </lineage>
</organism>
<dbReference type="RefSeq" id="WP_086992392.1">
    <property type="nucleotide sequence ID" value="NZ_FUHU01000041.1"/>
</dbReference>
<proteinExistence type="predicted"/>
<evidence type="ECO:0000259" key="1">
    <source>
        <dbReference type="Pfam" id="PF01370"/>
    </source>
</evidence>
<evidence type="ECO:0000313" key="3">
    <source>
        <dbReference type="Proteomes" id="UP000195787"/>
    </source>
</evidence>
<dbReference type="Pfam" id="PF01370">
    <property type="entry name" value="Epimerase"/>
    <property type="match status" value="2"/>
</dbReference>
<dbReference type="PANTHER" id="PTHR48079:SF6">
    <property type="entry name" value="NAD(P)-BINDING DOMAIN-CONTAINING PROTEIN-RELATED"/>
    <property type="match status" value="1"/>
</dbReference>
<name>A0A1R4G8R4_9MICO</name>
<sequence length="349" mass="37607">MRRVLILGGTGWLGREIARLAVAAGDSVTCLARGESGAAPAGIEFVQADRRKPGAYATLQRDWDEVIELAYEPELVQPALDALARHAAHWTLVSTVSVYASNDSLGPNEPLADETAALVHPTDMDDYGHAKAAAEAATAAALGGRENRPRLLTVRPGLIVGPGDPTDRFGYWPARLQRGGAVLAPDTQSRFVQVIDVADLAEWLVRAGRERRTGIVNAVGDVHPMADFFAQALEAVRSDADLVTAEDAWLVKHGVNYWAGPHSLPLWIPTADAGLTQRSNRRYLEAGGTLRPLHETIERSLADEVARGVDRARRSGLSSAEERELLTALARDADPGAAFSVAQRRRDNN</sequence>
<evidence type="ECO:0000313" key="2">
    <source>
        <dbReference type="EMBL" id="SJM64581.1"/>
    </source>
</evidence>
<dbReference type="GeneID" id="303173528"/>
<dbReference type="InterPro" id="IPR051783">
    <property type="entry name" value="NAD(P)-dependent_oxidoreduct"/>
</dbReference>
<feature type="domain" description="NAD-dependent epimerase/dehydratase" evidence="1">
    <location>
        <begin position="79"/>
        <end position="213"/>
    </location>
</feature>
<keyword evidence="3" id="KW-1185">Reference proteome</keyword>
<reference evidence="2 3" key="1">
    <citation type="submission" date="2017-02" db="EMBL/GenBank/DDBJ databases">
        <authorList>
            <person name="Peterson S.W."/>
        </authorList>
    </citation>
    <scope>NUCLEOTIDE SEQUENCE [LARGE SCALE GENOMIC DNA]</scope>
    <source>
        <strain evidence="2 3">LMG 22410</strain>
    </source>
</reference>
<accession>A0A1R4G8R4</accession>
<dbReference type="InterPro" id="IPR001509">
    <property type="entry name" value="Epimerase_deHydtase"/>
</dbReference>
<feature type="domain" description="NAD-dependent epimerase/dehydratase" evidence="1">
    <location>
        <begin position="4"/>
        <end position="71"/>
    </location>
</feature>
<gene>
    <name evidence="2" type="ORF">CZ674_09920</name>
</gene>
<dbReference type="SUPFAM" id="SSF51735">
    <property type="entry name" value="NAD(P)-binding Rossmann-fold domains"/>
    <property type="match status" value="1"/>
</dbReference>
<protein>
    <submittedName>
        <fullName evidence="2">NAD-dependent epimerase/dehydratase</fullName>
    </submittedName>
</protein>
<dbReference type="GO" id="GO:0005737">
    <property type="term" value="C:cytoplasm"/>
    <property type="evidence" value="ECO:0007669"/>
    <property type="project" value="TreeGrafter"/>
</dbReference>